<name>C5KSL7_PERM5</name>
<evidence type="ECO:0000313" key="3">
    <source>
        <dbReference type="Proteomes" id="UP000007800"/>
    </source>
</evidence>
<gene>
    <name evidence="2" type="ORF">Pmar_PMAR002421</name>
</gene>
<dbReference type="RefSeq" id="XP_002780716.1">
    <property type="nucleotide sequence ID" value="XM_002780670.1"/>
</dbReference>
<feature type="region of interest" description="Disordered" evidence="1">
    <location>
        <begin position="105"/>
        <end position="239"/>
    </location>
</feature>
<feature type="compositionally biased region" description="Basic residues" evidence="1">
    <location>
        <begin position="11"/>
        <end position="27"/>
    </location>
</feature>
<evidence type="ECO:0000256" key="1">
    <source>
        <dbReference type="SAM" id="MobiDB-lite"/>
    </source>
</evidence>
<dbReference type="GeneID" id="9058055"/>
<feature type="region of interest" description="Disordered" evidence="1">
    <location>
        <begin position="1"/>
        <end position="27"/>
    </location>
</feature>
<reference evidence="2 3" key="1">
    <citation type="submission" date="2008-07" db="EMBL/GenBank/DDBJ databases">
        <authorList>
            <person name="El-Sayed N."/>
            <person name="Caler E."/>
            <person name="Inman J."/>
            <person name="Amedeo P."/>
            <person name="Hass B."/>
            <person name="Wortman J."/>
        </authorList>
    </citation>
    <scope>NUCLEOTIDE SEQUENCE [LARGE SCALE GENOMIC DNA]</scope>
    <source>
        <strain evidence="3">ATCC 50983 / TXsc</strain>
    </source>
</reference>
<organism evidence="3">
    <name type="scientific">Perkinsus marinus (strain ATCC 50983 / TXsc)</name>
    <dbReference type="NCBI Taxonomy" id="423536"/>
    <lineage>
        <taxon>Eukaryota</taxon>
        <taxon>Sar</taxon>
        <taxon>Alveolata</taxon>
        <taxon>Perkinsozoa</taxon>
        <taxon>Perkinsea</taxon>
        <taxon>Perkinsida</taxon>
        <taxon>Perkinsidae</taxon>
        <taxon>Perkinsus</taxon>
    </lineage>
</organism>
<evidence type="ECO:0000313" key="2">
    <source>
        <dbReference type="EMBL" id="EER12511.1"/>
    </source>
</evidence>
<feature type="non-terminal residue" evidence="2">
    <location>
        <position position="1"/>
    </location>
</feature>
<dbReference type="InParanoid" id="C5KSL7"/>
<protein>
    <submittedName>
        <fullName evidence="2">Uncharacterized protein</fullName>
    </submittedName>
</protein>
<sequence>YLPERDEDGRRRHRKESRGTIGRRRRRIKRRCKRRCQSWCGQTLITQSAPTSPHILTTISAEAALKRLQEGGRPGTPAVTNLSRGISLNLSKDSNMLEPLVEHVERQHLSQPSMTRWSSDDTFSVTESEGSLSPTSPRLRLKDFKSAKKPAFLQSPSREGPGKSLEATTQQQQEEEEGMSPRRSSQYLIPPHHKVERQHTNSSCSEQSSNSELWESLESLPKLQIPSALPSLPTRRRQH</sequence>
<dbReference type="Proteomes" id="UP000007800">
    <property type="component" value="Unassembled WGS sequence"/>
</dbReference>
<dbReference type="EMBL" id="GG676066">
    <property type="protein sequence ID" value="EER12511.1"/>
    <property type="molecule type" value="Genomic_DNA"/>
</dbReference>
<proteinExistence type="predicted"/>
<keyword evidence="3" id="KW-1185">Reference proteome</keyword>
<feature type="compositionally biased region" description="Polar residues" evidence="1">
    <location>
        <begin position="109"/>
        <end position="136"/>
    </location>
</feature>
<accession>C5KSL7</accession>
<feature type="compositionally biased region" description="Low complexity" evidence="1">
    <location>
        <begin position="201"/>
        <end position="223"/>
    </location>
</feature>
<dbReference type="AlphaFoldDB" id="C5KSL7"/>